<keyword evidence="3" id="KW-0227">DNA damage</keyword>
<dbReference type="CDD" id="cd00056">
    <property type="entry name" value="ENDO3c"/>
    <property type="match status" value="1"/>
</dbReference>
<dbReference type="SMART" id="SM00478">
    <property type="entry name" value="ENDO3c"/>
    <property type="match status" value="1"/>
</dbReference>
<dbReference type="Gene3D" id="1.10.1670.10">
    <property type="entry name" value="Helix-hairpin-Helix base-excision DNA repair enzymes (C-terminal)"/>
    <property type="match status" value="1"/>
</dbReference>
<dbReference type="GO" id="GO:0032993">
    <property type="term" value="C:protein-DNA complex"/>
    <property type="evidence" value="ECO:0007669"/>
    <property type="project" value="TreeGrafter"/>
</dbReference>
<dbReference type="PANTHER" id="PTHR43003:SF13">
    <property type="entry name" value="DNA-3-METHYLADENINE GLYCOSYLASE 2"/>
    <property type="match status" value="1"/>
</dbReference>
<dbReference type="InterPro" id="IPR003265">
    <property type="entry name" value="HhH-GPD_domain"/>
</dbReference>
<dbReference type="Pfam" id="PF06029">
    <property type="entry name" value="AlkA_N"/>
    <property type="match status" value="1"/>
</dbReference>
<evidence type="ECO:0000256" key="1">
    <source>
        <dbReference type="ARBA" id="ARBA00000086"/>
    </source>
</evidence>
<dbReference type="GO" id="GO:0006307">
    <property type="term" value="P:DNA alkylation repair"/>
    <property type="evidence" value="ECO:0007669"/>
    <property type="project" value="TreeGrafter"/>
</dbReference>
<gene>
    <name evidence="7" type="ORF">CEW87_02350</name>
</gene>
<dbReference type="GO" id="GO:0008725">
    <property type="term" value="F:DNA-3-methyladenine glycosylase activity"/>
    <property type="evidence" value="ECO:0007669"/>
    <property type="project" value="TreeGrafter"/>
</dbReference>
<keyword evidence="4" id="KW-0234">DNA repair</keyword>
<dbReference type="EC" id="3.2.2.21" evidence="2"/>
<feature type="domain" description="DNA-3-methyladenine glycosylase AlkA N-terminal" evidence="6">
    <location>
        <begin position="33"/>
        <end position="147"/>
    </location>
</feature>
<dbReference type="GO" id="GO:0006285">
    <property type="term" value="P:base-excision repair, AP site formation"/>
    <property type="evidence" value="ECO:0007669"/>
    <property type="project" value="TreeGrafter"/>
</dbReference>
<reference evidence="7 8" key="1">
    <citation type="submission" date="2017-06" db="EMBL/GenBank/DDBJ databases">
        <title>Azoarcus sp. TSNA42 complete genome sequence.</title>
        <authorList>
            <person name="Woo J.-H."/>
            <person name="Kim H.-S."/>
        </authorList>
    </citation>
    <scope>NUCLEOTIDE SEQUENCE [LARGE SCALE GENOMIC DNA]</scope>
    <source>
        <strain evidence="7 8">TSNA42</strain>
    </source>
</reference>
<dbReference type="Proteomes" id="UP000244902">
    <property type="component" value="Chromosome"/>
</dbReference>
<dbReference type="InterPro" id="IPR011257">
    <property type="entry name" value="DNA_glycosylase"/>
</dbReference>
<sequence length="332" mass="35386">MGHDERRKGGFARRCGELEGGGLENGVLNCELGLPVGFRSGDVLAFHLRDSLQVAEQVQGNCLRKGLAWSGRAACLEIVFEGGRAVARLDVDGPLASSDGLLLTGMVRRMLGLTQAVEDFEQTWCAHPQVGRLIAAHPGLRVPLAATPFEALSWAVTGQQISVAAALTIRRRLIEAVGLRHTSGLYCYPDAAGVQALGEPGLRAAGFSRAKALTLLTLSGLLVSGDLSLDAWVETPPIDDIQACLLRIRGIGPWTINYALLRGFGWLDGSLHGDVAVRRGLQHLLESPVPVSPAETERFLAEFSPWRALVAAHLWALDTAVSRTSGAAPKLG</sequence>
<evidence type="ECO:0000256" key="2">
    <source>
        <dbReference type="ARBA" id="ARBA00012000"/>
    </source>
</evidence>
<evidence type="ECO:0000313" key="7">
    <source>
        <dbReference type="EMBL" id="AWI78292.1"/>
    </source>
</evidence>
<evidence type="ECO:0000256" key="4">
    <source>
        <dbReference type="ARBA" id="ARBA00023204"/>
    </source>
</evidence>
<comment type="catalytic activity">
    <reaction evidence="1">
        <text>Hydrolysis of alkylated DNA, releasing 3-methyladenine, 3-methylguanine, 7-methylguanine and 7-methyladenine.</text>
        <dbReference type="EC" id="3.2.2.21"/>
    </reaction>
</comment>
<organism evidence="7 8">
    <name type="scientific">Parazoarcus communis</name>
    <dbReference type="NCBI Taxonomy" id="41977"/>
    <lineage>
        <taxon>Bacteria</taxon>
        <taxon>Pseudomonadati</taxon>
        <taxon>Pseudomonadota</taxon>
        <taxon>Betaproteobacteria</taxon>
        <taxon>Rhodocyclales</taxon>
        <taxon>Zoogloeaceae</taxon>
        <taxon>Parazoarcus</taxon>
    </lineage>
</organism>
<dbReference type="AlphaFoldDB" id="A0A2U8GX87"/>
<dbReference type="InterPro" id="IPR023170">
    <property type="entry name" value="HhH_base_excis_C"/>
</dbReference>
<protein>
    <recommendedName>
        <fullName evidence="2">DNA-3-methyladenine glycosylase II</fullName>
        <ecNumber evidence="2">3.2.2.21</ecNumber>
    </recommendedName>
</protein>
<dbReference type="GO" id="GO:0043916">
    <property type="term" value="F:DNA-7-methylguanine glycosylase activity"/>
    <property type="evidence" value="ECO:0007669"/>
    <property type="project" value="TreeGrafter"/>
</dbReference>
<proteinExistence type="predicted"/>
<dbReference type="InterPro" id="IPR010316">
    <property type="entry name" value="AlkA_N"/>
</dbReference>
<evidence type="ECO:0000259" key="6">
    <source>
        <dbReference type="SMART" id="SM01009"/>
    </source>
</evidence>
<dbReference type="InterPro" id="IPR037046">
    <property type="entry name" value="AlkA_N_sf"/>
</dbReference>
<dbReference type="OrthoDB" id="9811249at2"/>
<evidence type="ECO:0000313" key="8">
    <source>
        <dbReference type="Proteomes" id="UP000244902"/>
    </source>
</evidence>
<dbReference type="GO" id="GO:0032131">
    <property type="term" value="F:alkylated DNA binding"/>
    <property type="evidence" value="ECO:0007669"/>
    <property type="project" value="TreeGrafter"/>
</dbReference>
<dbReference type="Gene3D" id="3.30.310.20">
    <property type="entry name" value="DNA-3-methyladenine glycosylase AlkA, N-terminal domain"/>
    <property type="match status" value="1"/>
</dbReference>
<dbReference type="InterPro" id="IPR051912">
    <property type="entry name" value="Alkylbase_DNA_Glycosylase/TA"/>
</dbReference>
<dbReference type="Pfam" id="PF00730">
    <property type="entry name" value="HhH-GPD"/>
    <property type="match status" value="1"/>
</dbReference>
<dbReference type="EMBL" id="CP022188">
    <property type="protein sequence ID" value="AWI78292.1"/>
    <property type="molecule type" value="Genomic_DNA"/>
</dbReference>
<evidence type="ECO:0000256" key="3">
    <source>
        <dbReference type="ARBA" id="ARBA00022763"/>
    </source>
</evidence>
<dbReference type="PANTHER" id="PTHR43003">
    <property type="entry name" value="DNA-3-METHYLADENINE GLYCOSYLASE"/>
    <property type="match status" value="1"/>
</dbReference>
<name>A0A2U8GX87_9RHOO</name>
<dbReference type="GO" id="GO:0005737">
    <property type="term" value="C:cytoplasm"/>
    <property type="evidence" value="ECO:0007669"/>
    <property type="project" value="TreeGrafter"/>
</dbReference>
<feature type="domain" description="HhH-GPD" evidence="5">
    <location>
        <begin position="157"/>
        <end position="319"/>
    </location>
</feature>
<dbReference type="SMART" id="SM01009">
    <property type="entry name" value="AlkA_N"/>
    <property type="match status" value="1"/>
</dbReference>
<accession>A0A2U8GX87</accession>
<dbReference type="SUPFAM" id="SSF48150">
    <property type="entry name" value="DNA-glycosylase"/>
    <property type="match status" value="1"/>
</dbReference>
<evidence type="ECO:0000259" key="5">
    <source>
        <dbReference type="SMART" id="SM00478"/>
    </source>
</evidence>
<dbReference type="Gene3D" id="1.10.340.30">
    <property type="entry name" value="Hypothetical protein, domain 2"/>
    <property type="match status" value="1"/>
</dbReference>